<keyword evidence="2" id="KW-1185">Reference proteome</keyword>
<evidence type="ECO:0000313" key="2">
    <source>
        <dbReference type="Proteomes" id="UP001058553"/>
    </source>
</evidence>
<protein>
    <submittedName>
        <fullName evidence="1">DUF943 family protein</fullName>
    </submittedName>
</protein>
<dbReference type="InterPro" id="IPR010351">
    <property type="entry name" value="DUF943"/>
</dbReference>
<sequence>MLIPRCRSGVWPISCCSYRPSSRCRSAAASLDFRHLQISITFFFRSTERQPPIIDYFTKNNKKNPFTDSGKIEWWLKNRDMLKEKYDTPEPESDGSFTVVFWLFGEGYKEEGKSDRQCFEDRKTQKKCIDKNSLILVKNSKNSGMYFILDSGTYRINDAGEIRKNKSD</sequence>
<organism evidence="1 2">
    <name type="scientific">Erwinia pyrifoliae</name>
    <dbReference type="NCBI Taxonomy" id="79967"/>
    <lineage>
        <taxon>Bacteria</taxon>
        <taxon>Pseudomonadati</taxon>
        <taxon>Pseudomonadota</taxon>
        <taxon>Gammaproteobacteria</taxon>
        <taxon>Enterobacterales</taxon>
        <taxon>Erwiniaceae</taxon>
        <taxon>Erwinia</taxon>
    </lineage>
</organism>
<dbReference type="Pfam" id="PF06092">
    <property type="entry name" value="DUF943"/>
    <property type="match status" value="1"/>
</dbReference>
<dbReference type="RefSeq" id="WP_012666672.1">
    <property type="nucleotide sequence ID" value="NZ_CP023567.1"/>
</dbReference>
<accession>A0ABY5X961</accession>
<dbReference type="GeneID" id="92238515"/>
<name>A0ABY5X961_ERWPY</name>
<dbReference type="EMBL" id="CP103445">
    <property type="protein sequence ID" value="UWS33929.1"/>
    <property type="molecule type" value="Genomic_DNA"/>
</dbReference>
<reference evidence="1" key="1">
    <citation type="submission" date="2022-07" db="EMBL/GenBank/DDBJ databases">
        <title>Genetic diversity of Erwinia pyrifoliae.</title>
        <authorList>
            <person name="Park D.S."/>
            <person name="Ham H."/>
        </authorList>
    </citation>
    <scope>NUCLEOTIDE SEQUENCE</scope>
    <source>
        <strain evidence="1">CP201486</strain>
    </source>
</reference>
<dbReference type="Proteomes" id="UP001058553">
    <property type="component" value="Chromosome"/>
</dbReference>
<gene>
    <name evidence="1" type="ORF">NYP84_01590</name>
</gene>
<proteinExistence type="predicted"/>
<evidence type="ECO:0000313" key="1">
    <source>
        <dbReference type="EMBL" id="UWS33929.1"/>
    </source>
</evidence>